<evidence type="ECO:0000313" key="6">
    <source>
        <dbReference type="EMBL" id="TGY94721.1"/>
    </source>
</evidence>
<dbReference type="PANTHER" id="PTHR34512:SF30">
    <property type="entry name" value="OUTER MEMBRANE PROTEIN ASSEMBLY FACTOR BAMB"/>
    <property type="match status" value="1"/>
</dbReference>
<keyword evidence="7" id="KW-1185">Reference proteome</keyword>
<dbReference type="Proteomes" id="UP000305451">
    <property type="component" value="Unassembled WGS sequence"/>
</dbReference>
<evidence type="ECO:0000256" key="2">
    <source>
        <dbReference type="ARBA" id="ARBA00023136"/>
    </source>
</evidence>
<sequence length="480" mass="51604" precursor="true">MVTMTQLLRLAGFGACALALSACGAGERLNALNPFSGEETDDPNAPAASERISVLAFEQTIERSDQFGQPIDLPGTYTNDRWPQPDGYPSHAMQHTAADGDLNRVWRVRAGQGSARDRRINARPVVLDNVIYAIDAEGRISAHNAETGDRLWDRRIQRNRVETQNDDGGGFGLSFIPFVGGSGGGGADRMAFGGGIAVDGGRVYAHRGAEFVVALDASTGEEIWRQTAFTPFHSAPTVSDGRVFLTTDDNELFAIDATSGEVLWTHRGISESARLLTAPSPAVYGEIVIAPYSSGELVALRVSNGSVLWSDSLTRTGGLTPMSTINDISGSPVVTNDRVYAMSHSGILAAFNLNTGERIWTQEIGGLHVPWLVGDYLYLITTEAELVALDRHTGQLRWLTELGAFRNAEKRRQRIAWAGPIMAGGRLVIGSSRGSLLLVDASTGEIMGDRDVGEAVFVPPVIADQTVYVLSDDGRLSAYR</sequence>
<feature type="chain" id="PRO_5021056394" description="Outer membrane protein assembly factor BamB" evidence="4">
    <location>
        <begin position="25"/>
        <end position="480"/>
    </location>
</feature>
<proteinExistence type="inferred from homology"/>
<dbReference type="GO" id="GO:0051205">
    <property type="term" value="P:protein insertion into membrane"/>
    <property type="evidence" value="ECO:0007669"/>
    <property type="project" value="UniProtKB-UniRule"/>
</dbReference>
<organism evidence="6 7">
    <name type="scientific">Marinicauda pacifica</name>
    <dbReference type="NCBI Taxonomy" id="1133559"/>
    <lineage>
        <taxon>Bacteria</taxon>
        <taxon>Pseudomonadati</taxon>
        <taxon>Pseudomonadota</taxon>
        <taxon>Alphaproteobacteria</taxon>
        <taxon>Maricaulales</taxon>
        <taxon>Maricaulaceae</taxon>
        <taxon>Marinicauda</taxon>
    </lineage>
</organism>
<feature type="domain" description="Pyrrolo-quinoline quinone repeat" evidence="5">
    <location>
        <begin position="419"/>
        <end position="479"/>
    </location>
</feature>
<feature type="signal peptide" evidence="4">
    <location>
        <begin position="1"/>
        <end position="24"/>
    </location>
</feature>
<protein>
    <recommendedName>
        <fullName evidence="4">Outer membrane protein assembly factor BamB</fullName>
    </recommendedName>
</protein>
<reference evidence="6 7" key="1">
    <citation type="journal article" date="2013" name="Int. J. Syst. Evol. Microbiol.">
        <title>Marinicauda pacifica gen. nov., sp. nov., a prosthecate alphaproteobacterium of the family Hyphomonadaceae isolated from deep seawater.</title>
        <authorList>
            <person name="Zhang X.Y."/>
            <person name="Li G.W."/>
            <person name="Wang C.S."/>
            <person name="Zhang Y.J."/>
            <person name="Xu X.W."/>
            <person name="Li H."/>
            <person name="Liu A."/>
            <person name="Liu C."/>
            <person name="Xie B.B."/>
            <person name="Qin Q.L."/>
            <person name="Xu Z."/>
            <person name="Chen X.L."/>
            <person name="Zhou B.C."/>
            <person name="Zhang Y.Z."/>
        </authorList>
    </citation>
    <scope>NUCLEOTIDE SEQUENCE [LARGE SCALE GENOMIC DNA]</scope>
    <source>
        <strain evidence="6 7">P-1 km-3</strain>
    </source>
</reference>
<feature type="domain" description="Pyrrolo-quinoline quinone repeat" evidence="5">
    <location>
        <begin position="98"/>
        <end position="163"/>
    </location>
</feature>
<dbReference type="EMBL" id="SRXV01000001">
    <property type="protein sequence ID" value="TGY94721.1"/>
    <property type="molecule type" value="Genomic_DNA"/>
</dbReference>
<dbReference type="GO" id="GO:0009279">
    <property type="term" value="C:cell outer membrane"/>
    <property type="evidence" value="ECO:0007669"/>
    <property type="project" value="UniProtKB-SubCell"/>
</dbReference>
<evidence type="ECO:0000313" key="7">
    <source>
        <dbReference type="Proteomes" id="UP000305451"/>
    </source>
</evidence>
<keyword evidence="2 4" id="KW-0472">Membrane</keyword>
<dbReference type="HAMAP" id="MF_00923">
    <property type="entry name" value="OM_assembly_BamB"/>
    <property type="match status" value="1"/>
</dbReference>
<feature type="domain" description="Pyrrolo-quinoline quinone repeat" evidence="5">
    <location>
        <begin position="191"/>
        <end position="398"/>
    </location>
</feature>
<comment type="function">
    <text evidence="4">Part of the outer membrane protein assembly complex, which is involved in assembly and insertion of beta-barrel proteins into the outer membrane.</text>
</comment>
<dbReference type="OrthoDB" id="5290752at2"/>
<gene>
    <name evidence="4" type="primary">bamB</name>
    <name evidence="6" type="ORF">E5162_05475</name>
</gene>
<dbReference type="InterPro" id="IPR002372">
    <property type="entry name" value="PQQ_rpt_dom"/>
</dbReference>
<dbReference type="InterPro" id="IPR011047">
    <property type="entry name" value="Quinoprotein_ADH-like_sf"/>
</dbReference>
<dbReference type="Gene3D" id="2.130.10.10">
    <property type="entry name" value="YVTN repeat-like/Quinoprotein amine dehydrogenase"/>
    <property type="match status" value="1"/>
</dbReference>
<evidence type="ECO:0000256" key="4">
    <source>
        <dbReference type="HAMAP-Rule" id="MF_00923"/>
    </source>
</evidence>
<dbReference type="SMART" id="SM00564">
    <property type="entry name" value="PQQ"/>
    <property type="match status" value="7"/>
</dbReference>
<comment type="similarity">
    <text evidence="4">Belongs to the BamB family.</text>
</comment>
<evidence type="ECO:0000259" key="5">
    <source>
        <dbReference type="Pfam" id="PF13360"/>
    </source>
</evidence>
<accession>A0A4S2HFW4</accession>
<evidence type="ECO:0000256" key="1">
    <source>
        <dbReference type="ARBA" id="ARBA00022729"/>
    </source>
</evidence>
<dbReference type="AlphaFoldDB" id="A0A4S2HFW4"/>
<dbReference type="InterPro" id="IPR015943">
    <property type="entry name" value="WD40/YVTN_repeat-like_dom_sf"/>
</dbReference>
<dbReference type="Pfam" id="PF13360">
    <property type="entry name" value="PQQ_2"/>
    <property type="match status" value="3"/>
</dbReference>
<dbReference type="InterPro" id="IPR018391">
    <property type="entry name" value="PQQ_b-propeller_rpt"/>
</dbReference>
<dbReference type="RefSeq" id="WP_135943918.1">
    <property type="nucleotide sequence ID" value="NZ_BMEI01000001.1"/>
</dbReference>
<keyword evidence="3 4" id="KW-0998">Cell outer membrane</keyword>
<dbReference type="SUPFAM" id="SSF50998">
    <property type="entry name" value="Quinoprotein alcohol dehydrogenase-like"/>
    <property type="match status" value="1"/>
</dbReference>
<comment type="subcellular location">
    <subcellularLocation>
        <location evidence="4">Cell outer membrane</location>
    </subcellularLocation>
</comment>
<dbReference type="PANTHER" id="PTHR34512">
    <property type="entry name" value="CELL SURFACE PROTEIN"/>
    <property type="match status" value="1"/>
</dbReference>
<dbReference type="InterPro" id="IPR017687">
    <property type="entry name" value="BamB"/>
</dbReference>
<name>A0A4S2HFW4_9PROT</name>
<comment type="subunit">
    <text evidence="4">Part of the Bam complex.</text>
</comment>
<evidence type="ECO:0000256" key="3">
    <source>
        <dbReference type="ARBA" id="ARBA00023237"/>
    </source>
</evidence>
<dbReference type="GO" id="GO:0043165">
    <property type="term" value="P:Gram-negative-bacterium-type cell outer membrane assembly"/>
    <property type="evidence" value="ECO:0007669"/>
    <property type="project" value="UniProtKB-UniRule"/>
</dbReference>
<comment type="caution">
    <text evidence="6">The sequence shown here is derived from an EMBL/GenBank/DDBJ whole genome shotgun (WGS) entry which is preliminary data.</text>
</comment>
<keyword evidence="1 4" id="KW-0732">Signal</keyword>